<dbReference type="Proteomes" id="UP000838763">
    <property type="component" value="Unassembled WGS sequence"/>
</dbReference>
<comment type="caution">
    <text evidence="2">The sequence shown here is derived from an EMBL/GenBank/DDBJ whole genome shotgun (WGS) entry which is preliminary data.</text>
</comment>
<dbReference type="InterPro" id="IPR036291">
    <property type="entry name" value="NAD(P)-bd_dom_sf"/>
</dbReference>
<dbReference type="SUPFAM" id="SSF51735">
    <property type="entry name" value="NAD(P)-binding Rossmann-fold domains"/>
    <property type="match status" value="1"/>
</dbReference>
<dbReference type="SMART" id="SM00829">
    <property type="entry name" value="PKS_ER"/>
    <property type="match status" value="1"/>
</dbReference>
<sequence>MKQWISNQNGLDKLQLVDSAEPGDLKDGEVLVKVNRVSLNYRDTEVVMGLYGHHKTIDEGQNSIVPCSDICGTVVKVAPGTSNKWREGDRVMATFNQGHVTGQVVEEHMGTGLGLPLQGCLTEYRIFPSYGLVKVPDYLTADEAATLPIASTTAWMSINSFQPIGQPQSGRDKVVLLQGTGGVAIAGLQIAHALGMTTGEETRSRPRHQLQNAPRLGQKVMEITNGKGANVIFECGGVETLKKSFSCVAFGGLISCIGYLSGKEDKDGGSMGINVLALSRNVTLKGILNGPRDRFEEVARFYAEKQIHPVIDREFEFGEAKEAFKYVFSGSHFGKVIIKVA</sequence>
<dbReference type="GO" id="GO:0016491">
    <property type="term" value="F:oxidoreductase activity"/>
    <property type="evidence" value="ECO:0007669"/>
    <property type="project" value="InterPro"/>
</dbReference>
<gene>
    <name evidence="2" type="ORF">PPNO1_LOCUS9131</name>
</gene>
<dbReference type="SUPFAM" id="SSF50129">
    <property type="entry name" value="GroES-like"/>
    <property type="match status" value="1"/>
</dbReference>
<evidence type="ECO:0000313" key="2">
    <source>
        <dbReference type="EMBL" id="CAI4219575.1"/>
    </source>
</evidence>
<dbReference type="PANTHER" id="PTHR45033">
    <property type="match status" value="1"/>
</dbReference>
<dbReference type="Pfam" id="PF08240">
    <property type="entry name" value="ADH_N"/>
    <property type="match status" value="1"/>
</dbReference>
<dbReference type="PANTHER" id="PTHR45033:SF1">
    <property type="entry name" value="OXIDOREDUCTASE (EUROFUNG)"/>
    <property type="match status" value="1"/>
</dbReference>
<dbReference type="OrthoDB" id="3509362at2759"/>
<evidence type="ECO:0000313" key="3">
    <source>
        <dbReference type="Proteomes" id="UP000838763"/>
    </source>
</evidence>
<evidence type="ECO:0000259" key="1">
    <source>
        <dbReference type="SMART" id="SM00829"/>
    </source>
</evidence>
<dbReference type="Pfam" id="PF13602">
    <property type="entry name" value="ADH_zinc_N_2"/>
    <property type="match status" value="1"/>
</dbReference>
<dbReference type="InterPro" id="IPR052711">
    <property type="entry name" value="Zinc_ADH-like"/>
</dbReference>
<organism evidence="2 3">
    <name type="scientific">Parascedosporium putredinis</name>
    <dbReference type="NCBI Taxonomy" id="1442378"/>
    <lineage>
        <taxon>Eukaryota</taxon>
        <taxon>Fungi</taxon>
        <taxon>Dikarya</taxon>
        <taxon>Ascomycota</taxon>
        <taxon>Pezizomycotina</taxon>
        <taxon>Sordariomycetes</taxon>
        <taxon>Hypocreomycetidae</taxon>
        <taxon>Microascales</taxon>
        <taxon>Microascaceae</taxon>
        <taxon>Parascedosporium</taxon>
    </lineage>
</organism>
<dbReference type="InterPro" id="IPR013154">
    <property type="entry name" value="ADH-like_N"/>
</dbReference>
<protein>
    <recommendedName>
        <fullName evidence="1">Enoyl reductase (ER) domain-containing protein</fullName>
    </recommendedName>
</protein>
<dbReference type="InterPro" id="IPR011032">
    <property type="entry name" value="GroES-like_sf"/>
</dbReference>
<dbReference type="AlphaFoldDB" id="A0A9P1HD36"/>
<dbReference type="InterPro" id="IPR020843">
    <property type="entry name" value="ER"/>
</dbReference>
<dbReference type="Gene3D" id="3.40.50.720">
    <property type="entry name" value="NAD(P)-binding Rossmann-like Domain"/>
    <property type="match status" value="1"/>
</dbReference>
<reference evidence="2" key="1">
    <citation type="submission" date="2022-11" db="EMBL/GenBank/DDBJ databases">
        <authorList>
            <person name="Scott C."/>
            <person name="Bruce N."/>
        </authorList>
    </citation>
    <scope>NUCLEOTIDE SEQUENCE</scope>
</reference>
<keyword evidence="3" id="KW-1185">Reference proteome</keyword>
<dbReference type="Gene3D" id="3.90.180.10">
    <property type="entry name" value="Medium-chain alcohol dehydrogenases, catalytic domain"/>
    <property type="match status" value="1"/>
</dbReference>
<dbReference type="EMBL" id="CALLCH030000020">
    <property type="protein sequence ID" value="CAI4219575.1"/>
    <property type="molecule type" value="Genomic_DNA"/>
</dbReference>
<proteinExistence type="predicted"/>
<feature type="domain" description="Enoyl reductase (ER)" evidence="1">
    <location>
        <begin position="10"/>
        <end position="338"/>
    </location>
</feature>
<dbReference type="CDD" id="cd08276">
    <property type="entry name" value="MDR7"/>
    <property type="match status" value="1"/>
</dbReference>
<name>A0A9P1HD36_9PEZI</name>
<accession>A0A9P1HD36</accession>